<evidence type="ECO:0000256" key="6">
    <source>
        <dbReference type="ARBA" id="ARBA00022729"/>
    </source>
</evidence>
<organism evidence="11 12">
    <name type="scientific">Pleodorina starrii</name>
    <dbReference type="NCBI Taxonomy" id="330485"/>
    <lineage>
        <taxon>Eukaryota</taxon>
        <taxon>Viridiplantae</taxon>
        <taxon>Chlorophyta</taxon>
        <taxon>core chlorophytes</taxon>
        <taxon>Chlorophyceae</taxon>
        <taxon>CS clade</taxon>
        <taxon>Chlamydomonadales</taxon>
        <taxon>Volvocaceae</taxon>
        <taxon>Pleodorina</taxon>
    </lineage>
</organism>
<evidence type="ECO:0000256" key="8">
    <source>
        <dbReference type="ARBA" id="ARBA00023295"/>
    </source>
</evidence>
<comment type="similarity">
    <text evidence="3">Belongs to the glycosyl hydrolase 5 (cellulase A) family.</text>
</comment>
<accession>A0A9W6B817</accession>
<keyword evidence="8" id="KW-0326">Glycosidase</keyword>
<dbReference type="InterPro" id="IPR045053">
    <property type="entry name" value="MAN-like"/>
</dbReference>
<feature type="compositionally biased region" description="Low complexity" evidence="9">
    <location>
        <begin position="327"/>
        <end position="353"/>
    </location>
</feature>
<dbReference type="PANTHER" id="PTHR31451:SF39">
    <property type="entry name" value="MANNAN ENDO-1,4-BETA-MANNOSIDASE 1"/>
    <property type="match status" value="1"/>
</dbReference>
<dbReference type="InterPro" id="IPR017853">
    <property type="entry name" value="GH"/>
</dbReference>
<evidence type="ECO:0000256" key="7">
    <source>
        <dbReference type="ARBA" id="ARBA00022801"/>
    </source>
</evidence>
<dbReference type="Pfam" id="PF26410">
    <property type="entry name" value="GH5_mannosidase"/>
    <property type="match status" value="1"/>
</dbReference>
<evidence type="ECO:0000256" key="1">
    <source>
        <dbReference type="ARBA" id="ARBA00001678"/>
    </source>
</evidence>
<evidence type="ECO:0000313" key="11">
    <source>
        <dbReference type="EMBL" id="GLC47584.1"/>
    </source>
</evidence>
<dbReference type="GO" id="GO:0016985">
    <property type="term" value="F:mannan endo-1,4-beta-mannosidase activity"/>
    <property type="evidence" value="ECO:0007669"/>
    <property type="project" value="UniProtKB-EC"/>
</dbReference>
<protein>
    <recommendedName>
        <fullName evidence="4">mannan endo-1,4-beta-mannosidase</fullName>
        <ecNumber evidence="4">3.2.1.78</ecNumber>
    </recommendedName>
</protein>
<evidence type="ECO:0000259" key="10">
    <source>
        <dbReference type="Pfam" id="PF26410"/>
    </source>
</evidence>
<keyword evidence="6" id="KW-0732">Signal</keyword>
<sequence length="429" mass="48057">MLDMFRLIDHAQQFGLKVIRLWAFNHAMPYAWGKYDETQFQGLDYIVDSAGRHNIKLILALGNTWTAYRSPQDFMSIAGVNPAGKTLLDFYNSSQVLHLYRDHISTIVWRTNTFNGRRYRDDDAIMMWDAMNEPRCPGCMSAAEQASQQGFLGAVAQHVRDNAPKQLVALGTEGYLLNSYESYNPGAGARCEGEDWATLSKFDSIDATVVHVYERQMESVPPKWNKCDFDCFCNYMIQYLSIHQRITADVGKPLIMEEYGLILPQYTIEQRVILFQLVADNLEWMKKTNGPMMGVMFWNAAIGNVWDDGYNVYLDAPIYKPKPSPPVATAAPKPTSAPGGGSTPSPTSAPSTAQPEPERAAIVANTETLTDFLRGPQRAACAEDAAAWWLPVWTAGWAQTVDMDALRKRCQDSTVLQVLLSAKDFVYAS</sequence>
<dbReference type="Gene3D" id="3.20.20.80">
    <property type="entry name" value="Glycosidases"/>
    <property type="match status" value="1"/>
</dbReference>
<name>A0A9W6B817_9CHLO</name>
<gene>
    <name evidence="11" type="primary">PLESTBF000003</name>
    <name evidence="11" type="ORF">PLESTB_000004000</name>
</gene>
<reference evidence="11 12" key="1">
    <citation type="journal article" date="2023" name="Commun. Biol.">
        <title>Reorganization of the ancestral sex-determining regions during the evolution of trioecy in Pleodorina starrii.</title>
        <authorList>
            <person name="Takahashi K."/>
            <person name="Suzuki S."/>
            <person name="Kawai-Toyooka H."/>
            <person name="Yamamoto K."/>
            <person name="Hamaji T."/>
            <person name="Ootsuki R."/>
            <person name="Yamaguchi H."/>
            <person name="Kawachi M."/>
            <person name="Higashiyama T."/>
            <person name="Nozaki H."/>
        </authorList>
    </citation>
    <scope>NUCLEOTIDE SEQUENCE [LARGE SCALE GENOMIC DNA]</scope>
    <source>
        <strain evidence="11 12">NIES-4479</strain>
    </source>
</reference>
<dbReference type="InterPro" id="IPR001547">
    <property type="entry name" value="Glyco_hydro_5"/>
</dbReference>
<proteinExistence type="inferred from homology"/>
<dbReference type="EC" id="3.2.1.78" evidence="4"/>
<evidence type="ECO:0000256" key="5">
    <source>
        <dbReference type="ARBA" id="ARBA00022525"/>
    </source>
</evidence>
<evidence type="ECO:0000256" key="9">
    <source>
        <dbReference type="SAM" id="MobiDB-lite"/>
    </source>
</evidence>
<dbReference type="SUPFAM" id="SSF51445">
    <property type="entry name" value="(Trans)glycosidases"/>
    <property type="match status" value="1"/>
</dbReference>
<dbReference type="GO" id="GO:0005576">
    <property type="term" value="C:extracellular region"/>
    <property type="evidence" value="ECO:0007669"/>
    <property type="project" value="UniProtKB-SubCell"/>
</dbReference>
<comment type="subcellular location">
    <subcellularLocation>
        <location evidence="2">Secreted</location>
    </subcellularLocation>
</comment>
<dbReference type="Proteomes" id="UP001165080">
    <property type="component" value="Unassembled WGS sequence"/>
</dbReference>
<dbReference type="AlphaFoldDB" id="A0A9W6B817"/>
<keyword evidence="7" id="KW-0378">Hydrolase</keyword>
<comment type="caution">
    <text evidence="11">The sequence shown here is derived from an EMBL/GenBank/DDBJ whole genome shotgun (WGS) entry which is preliminary data.</text>
</comment>
<feature type="domain" description="Glycoside hydrolase family 5" evidence="10">
    <location>
        <begin position="25"/>
        <end position="299"/>
    </location>
</feature>
<keyword evidence="12" id="KW-1185">Reference proteome</keyword>
<evidence type="ECO:0000313" key="12">
    <source>
        <dbReference type="Proteomes" id="UP001165080"/>
    </source>
</evidence>
<comment type="catalytic activity">
    <reaction evidence="1">
        <text>Random hydrolysis of (1-&gt;4)-beta-D-mannosidic linkages in mannans, galactomannans and glucomannans.</text>
        <dbReference type="EC" id="3.2.1.78"/>
    </reaction>
</comment>
<dbReference type="PANTHER" id="PTHR31451">
    <property type="match status" value="1"/>
</dbReference>
<keyword evidence="5" id="KW-0964">Secreted</keyword>
<feature type="region of interest" description="Disordered" evidence="9">
    <location>
        <begin position="325"/>
        <end position="358"/>
    </location>
</feature>
<evidence type="ECO:0000256" key="3">
    <source>
        <dbReference type="ARBA" id="ARBA00005641"/>
    </source>
</evidence>
<evidence type="ECO:0000256" key="2">
    <source>
        <dbReference type="ARBA" id="ARBA00004613"/>
    </source>
</evidence>
<dbReference type="GO" id="GO:0000272">
    <property type="term" value="P:polysaccharide catabolic process"/>
    <property type="evidence" value="ECO:0007669"/>
    <property type="project" value="InterPro"/>
</dbReference>
<evidence type="ECO:0000256" key="4">
    <source>
        <dbReference type="ARBA" id="ARBA00012706"/>
    </source>
</evidence>
<dbReference type="EMBL" id="BRXU01000001">
    <property type="protein sequence ID" value="GLC47584.1"/>
    <property type="molecule type" value="Genomic_DNA"/>
</dbReference>